<dbReference type="EMBL" id="HACA01021191">
    <property type="protein sequence ID" value="CDW38552.1"/>
    <property type="molecule type" value="Transcribed_RNA"/>
</dbReference>
<protein>
    <submittedName>
        <fullName evidence="1">Uncharacterized protein</fullName>
    </submittedName>
</protein>
<sequence length="50" mass="5691">HGKFLLGVQLLSQNKSYVRGLVFQDITVLSSSFHQSNRLCVHLLVTHKLK</sequence>
<proteinExistence type="predicted"/>
<reference evidence="1" key="1">
    <citation type="submission" date="2014-05" db="EMBL/GenBank/DDBJ databases">
        <authorList>
            <person name="Chronopoulou M."/>
        </authorList>
    </citation>
    <scope>NUCLEOTIDE SEQUENCE</scope>
    <source>
        <tissue evidence="1">Whole organism</tissue>
    </source>
</reference>
<organism evidence="1">
    <name type="scientific">Lepeophtheirus salmonis</name>
    <name type="common">Salmon louse</name>
    <name type="synonym">Caligus salmonis</name>
    <dbReference type="NCBI Taxonomy" id="72036"/>
    <lineage>
        <taxon>Eukaryota</taxon>
        <taxon>Metazoa</taxon>
        <taxon>Ecdysozoa</taxon>
        <taxon>Arthropoda</taxon>
        <taxon>Crustacea</taxon>
        <taxon>Multicrustacea</taxon>
        <taxon>Hexanauplia</taxon>
        <taxon>Copepoda</taxon>
        <taxon>Siphonostomatoida</taxon>
        <taxon>Caligidae</taxon>
        <taxon>Lepeophtheirus</taxon>
    </lineage>
</organism>
<feature type="non-terminal residue" evidence="1">
    <location>
        <position position="1"/>
    </location>
</feature>
<evidence type="ECO:0000313" key="1">
    <source>
        <dbReference type="EMBL" id="CDW38552.1"/>
    </source>
</evidence>
<dbReference type="AlphaFoldDB" id="A0A0K2UKV6"/>
<accession>A0A0K2UKV6</accession>
<name>A0A0K2UKV6_LEPSM</name>